<evidence type="ECO:0000313" key="3">
    <source>
        <dbReference type="Proteomes" id="UP000237271"/>
    </source>
</evidence>
<gene>
    <name evidence="2" type="ORF">PHPALM_11963</name>
</gene>
<organism evidence="2 3">
    <name type="scientific">Phytophthora palmivora</name>
    <dbReference type="NCBI Taxonomy" id="4796"/>
    <lineage>
        <taxon>Eukaryota</taxon>
        <taxon>Sar</taxon>
        <taxon>Stramenopiles</taxon>
        <taxon>Oomycota</taxon>
        <taxon>Peronosporomycetes</taxon>
        <taxon>Peronosporales</taxon>
        <taxon>Peronosporaceae</taxon>
        <taxon>Phytophthora</taxon>
    </lineage>
</organism>
<feature type="compositionally biased region" description="Basic residues" evidence="1">
    <location>
        <begin position="120"/>
        <end position="133"/>
    </location>
</feature>
<keyword evidence="3" id="KW-1185">Reference proteome</keyword>
<evidence type="ECO:0000313" key="2">
    <source>
        <dbReference type="EMBL" id="POM71468.1"/>
    </source>
</evidence>
<feature type="region of interest" description="Disordered" evidence="1">
    <location>
        <begin position="370"/>
        <end position="400"/>
    </location>
</feature>
<feature type="region of interest" description="Disordered" evidence="1">
    <location>
        <begin position="1"/>
        <end position="157"/>
    </location>
</feature>
<feature type="compositionally biased region" description="Polar residues" evidence="1">
    <location>
        <begin position="632"/>
        <end position="648"/>
    </location>
</feature>
<comment type="caution">
    <text evidence="2">The sequence shown here is derived from an EMBL/GenBank/DDBJ whole genome shotgun (WGS) entry which is preliminary data.</text>
</comment>
<evidence type="ECO:0000256" key="1">
    <source>
        <dbReference type="SAM" id="MobiDB-lite"/>
    </source>
</evidence>
<feature type="compositionally biased region" description="Basic and acidic residues" evidence="1">
    <location>
        <begin position="12"/>
        <end position="27"/>
    </location>
</feature>
<feature type="compositionally biased region" description="Polar residues" evidence="1">
    <location>
        <begin position="301"/>
        <end position="329"/>
    </location>
</feature>
<sequence length="666" mass="73405">MVRVSGSVGDSGFRRESQEDVQVKVEQGDQASSDLGSTMMPLNESRSADQQSARRNSADGREGDLDPDPDLEEKPLRSPRGPRRISTCVEIRQQNKGRLIGSPVEPSPYPPKDPLISRSDKKKPKKKLTRKKMKAPEVDDEDQFGSKPRSRSGQGWSDEDLENLFYHKELREFLDQDPVMRILKLKQVGGPSEPVSAPVKTTNKLEAVKNLLRLLKEAGMTTGAFDVDDIFDLELKVIQATIQDLFSKLKILVGEIPQITDPVPSPPASITDRQTSSSHYASAAEDGSAHASEPNRMSLGPSGTSMLEARSNIQRQDPTRSSRSKTIPSSDGPITAATTSDDPSGTLQKCFEIMSRFLAAQRGSTIGQGAVKIQDPGSQDVEMESVRSEHSTSRWEYDPDDIDFPTAARATVATATTGSAGTTMIQRIRISAISDLKEFTRKHQDEDRASAWIGKVKSAFMRDQASDEEKCLIFADLPVTNGLICSELSKSSTRIGGIGSQAVLPCATPTRGIPSQLSLLSEFCWITRKDQDLGDRLVLLRLSGVDDLEEVLLARERAKADRRKPQLDLASTSGKRLIQHLQLRRNMPSPNLCPKPMDLMDLTRMGTIIGGSTRQLSRMLLQRRNLVGEGRASTNHPQVDGSSSTRSQIPDPERRIRSEPLFTLWI</sequence>
<dbReference type="AlphaFoldDB" id="A0A2P4Y0Z3"/>
<protein>
    <submittedName>
        <fullName evidence="2">Uncharacterized protein</fullName>
    </submittedName>
</protein>
<name>A0A2P4Y0Z3_9STRA</name>
<feature type="compositionally biased region" description="Polar residues" evidence="1">
    <location>
        <begin position="271"/>
        <end position="280"/>
    </location>
</feature>
<feature type="compositionally biased region" description="Polar residues" evidence="1">
    <location>
        <begin position="336"/>
        <end position="345"/>
    </location>
</feature>
<feature type="compositionally biased region" description="Basic and acidic residues" evidence="1">
    <location>
        <begin position="384"/>
        <end position="397"/>
    </location>
</feature>
<feature type="region of interest" description="Disordered" evidence="1">
    <location>
        <begin position="628"/>
        <end position="654"/>
    </location>
</feature>
<proteinExistence type="predicted"/>
<reference evidence="2 3" key="1">
    <citation type="journal article" date="2017" name="Genome Biol. Evol.">
        <title>Phytophthora megakarya and P. palmivora, closely related causal agents of cacao black pod rot, underwent increases in genome sizes and gene numbers by different mechanisms.</title>
        <authorList>
            <person name="Ali S.S."/>
            <person name="Shao J."/>
            <person name="Lary D.J."/>
            <person name="Kronmiller B."/>
            <person name="Shen D."/>
            <person name="Strem M.D."/>
            <person name="Amoako-Attah I."/>
            <person name="Akrofi A.Y."/>
            <person name="Begoude B.A."/>
            <person name="Ten Hoopen G.M."/>
            <person name="Coulibaly K."/>
            <person name="Kebe B.I."/>
            <person name="Melnick R.L."/>
            <person name="Guiltinan M.J."/>
            <person name="Tyler B.M."/>
            <person name="Meinhardt L.W."/>
            <person name="Bailey B.A."/>
        </authorList>
    </citation>
    <scope>NUCLEOTIDE SEQUENCE [LARGE SCALE GENOMIC DNA]</scope>
    <source>
        <strain evidence="3">sbr112.9</strain>
    </source>
</reference>
<feature type="region of interest" description="Disordered" evidence="1">
    <location>
        <begin position="258"/>
        <end position="345"/>
    </location>
</feature>
<accession>A0A2P4Y0Z3</accession>
<dbReference type="EMBL" id="NCKW01006485">
    <property type="protein sequence ID" value="POM71468.1"/>
    <property type="molecule type" value="Genomic_DNA"/>
</dbReference>
<feature type="compositionally biased region" description="Polar residues" evidence="1">
    <location>
        <begin position="44"/>
        <end position="55"/>
    </location>
</feature>
<dbReference type="Proteomes" id="UP000237271">
    <property type="component" value="Unassembled WGS sequence"/>
</dbReference>